<proteinExistence type="predicted"/>
<reference evidence="2" key="1">
    <citation type="journal article" date="2008" name="Nat. Genet.">
        <title>The Pristionchus pacificus genome provides a unique perspective on nematode lifestyle and parasitism.</title>
        <authorList>
            <person name="Dieterich C."/>
            <person name="Clifton S.W."/>
            <person name="Schuster L.N."/>
            <person name="Chinwalla A."/>
            <person name="Delehaunty K."/>
            <person name="Dinkelacker I."/>
            <person name="Fulton L."/>
            <person name="Fulton R."/>
            <person name="Godfrey J."/>
            <person name="Minx P."/>
            <person name="Mitreva M."/>
            <person name="Roeseler W."/>
            <person name="Tian H."/>
            <person name="Witte H."/>
            <person name="Yang S.P."/>
            <person name="Wilson R.K."/>
            <person name="Sommer R.J."/>
        </authorList>
    </citation>
    <scope>NUCLEOTIDE SEQUENCE [LARGE SCALE GENOMIC DNA]</scope>
    <source>
        <strain evidence="2">PS312</strain>
    </source>
</reference>
<accession>A0A2A6C7X3</accession>
<dbReference type="AlphaFoldDB" id="A0A2A6C7X3"/>
<organism evidence="1 2">
    <name type="scientific">Pristionchus pacificus</name>
    <name type="common">Parasitic nematode worm</name>
    <dbReference type="NCBI Taxonomy" id="54126"/>
    <lineage>
        <taxon>Eukaryota</taxon>
        <taxon>Metazoa</taxon>
        <taxon>Ecdysozoa</taxon>
        <taxon>Nematoda</taxon>
        <taxon>Chromadorea</taxon>
        <taxon>Rhabditida</taxon>
        <taxon>Rhabditina</taxon>
        <taxon>Diplogasteromorpha</taxon>
        <taxon>Diplogasteroidea</taxon>
        <taxon>Neodiplogasteridae</taxon>
        <taxon>Pristionchus</taxon>
    </lineage>
</organism>
<dbReference type="EnsemblMetazoa" id="PPA12374.1">
    <property type="protein sequence ID" value="PPA12374.1"/>
    <property type="gene ID" value="WBGene00101928"/>
</dbReference>
<dbReference type="Proteomes" id="UP000005239">
    <property type="component" value="Unassembled WGS sequence"/>
</dbReference>
<protein>
    <submittedName>
        <fullName evidence="1">Uncharacterized protein</fullName>
    </submittedName>
</protein>
<accession>A0A8R1U8N2</accession>
<evidence type="ECO:0000313" key="1">
    <source>
        <dbReference type="EnsemblMetazoa" id="PPA12374.1"/>
    </source>
</evidence>
<sequence length="362" mass="39380">MRALLLASLVAGVSAYVYTCNEAKRMMEADENTLINGTKACVVLPTAVKFPYNDDPYTWYLYNTYIVDTDNDFEHDLTGIIESNGMCVEGVGPWRIRSDDVEQFKCSSNKYKYAEIVFLFTSDDPNIVQVGTAPSTVKLGKGTHVFVAPEGSLLIEKKSIDEGKETTLQWYSGAGENEGEERFALMPEKFIAGSSTIIIGPVTTLIIEDDATIELTLTSFQDKQFISANPGFTFTLMTTGRADDLQSSRPSILVSTAYGINDDSIAYDSLSITGTARMDESVSTVLTVQCDNKGVKKTNDITETGDVVINEDCSSLDITYKGPLAGEDVDRSSEVIYLTIASNSDPVHNVVTEAPGPVTSKS</sequence>
<keyword evidence="2" id="KW-1185">Reference proteome</keyword>
<evidence type="ECO:0000313" key="2">
    <source>
        <dbReference type="Proteomes" id="UP000005239"/>
    </source>
</evidence>
<gene>
    <name evidence="1" type="primary">WBGene00101928</name>
</gene>
<name>A0A2A6C7X3_PRIPA</name>
<reference evidence="1" key="2">
    <citation type="submission" date="2022-06" db="UniProtKB">
        <authorList>
            <consortium name="EnsemblMetazoa"/>
        </authorList>
    </citation>
    <scope>IDENTIFICATION</scope>
    <source>
        <strain evidence="1">PS312</strain>
    </source>
</reference>